<feature type="domain" description="CheW-like" evidence="1">
    <location>
        <begin position="13"/>
        <end position="151"/>
    </location>
</feature>
<dbReference type="Pfam" id="PF01584">
    <property type="entry name" value="CheW"/>
    <property type="match status" value="1"/>
</dbReference>
<reference evidence="2 4" key="1">
    <citation type="submission" date="2020-05" db="EMBL/GenBank/DDBJ databases">
        <title>Characterization of novel class B3 metallo-beta-lactamase from novel Pseudomonas species.</title>
        <authorList>
            <person name="Yamada K."/>
            <person name="Aoki K."/>
            <person name="Ishii Y."/>
        </authorList>
    </citation>
    <scope>NUCLEOTIDE SEQUENCE [LARGE SCALE GENOMIC DNA]</scope>
    <source>
        <strain evidence="2 4">TUM18999</strain>
        <strain evidence="3 5">TUM20286</strain>
    </source>
</reference>
<dbReference type="InterPro" id="IPR039315">
    <property type="entry name" value="CheW"/>
</dbReference>
<dbReference type="Gene3D" id="2.30.30.40">
    <property type="entry name" value="SH3 Domains"/>
    <property type="match status" value="1"/>
</dbReference>
<proteinExistence type="predicted"/>
<dbReference type="GO" id="GO:0007165">
    <property type="term" value="P:signal transduction"/>
    <property type="evidence" value="ECO:0007669"/>
    <property type="project" value="InterPro"/>
</dbReference>
<accession>A0A6J4EA10</accession>
<dbReference type="InterPro" id="IPR036061">
    <property type="entry name" value="CheW-like_dom_sf"/>
</dbReference>
<dbReference type="PANTHER" id="PTHR22617">
    <property type="entry name" value="CHEMOTAXIS SENSOR HISTIDINE KINASE-RELATED"/>
    <property type="match status" value="1"/>
</dbReference>
<organism evidence="2 4">
    <name type="scientific">Pseudomonas tohonis</name>
    <dbReference type="NCBI Taxonomy" id="2725477"/>
    <lineage>
        <taxon>Bacteria</taxon>
        <taxon>Pseudomonadati</taxon>
        <taxon>Pseudomonadota</taxon>
        <taxon>Gammaproteobacteria</taxon>
        <taxon>Pseudomonadales</taxon>
        <taxon>Pseudomonadaceae</taxon>
        <taxon>Pseudomonas</taxon>
    </lineage>
</organism>
<dbReference type="SMART" id="SM00260">
    <property type="entry name" value="CheW"/>
    <property type="match status" value="1"/>
</dbReference>
<evidence type="ECO:0000313" key="4">
    <source>
        <dbReference type="Proteomes" id="UP000509383"/>
    </source>
</evidence>
<dbReference type="Proteomes" id="UP000509383">
    <property type="component" value="Chromosome"/>
</dbReference>
<name>A0A6J4EA10_9PSED</name>
<dbReference type="RefSeq" id="WP_173176059.1">
    <property type="nucleotide sequence ID" value="NZ_AP023189.1"/>
</dbReference>
<evidence type="ECO:0000259" key="1">
    <source>
        <dbReference type="PROSITE" id="PS50851"/>
    </source>
</evidence>
<evidence type="ECO:0000313" key="2">
    <source>
        <dbReference type="EMBL" id="BCG26567.1"/>
    </source>
</evidence>
<dbReference type="Gene3D" id="2.40.50.180">
    <property type="entry name" value="CheA-289, Domain 4"/>
    <property type="match status" value="1"/>
</dbReference>
<dbReference type="EMBL" id="BQKM01000001">
    <property type="protein sequence ID" value="GJN50698.1"/>
    <property type="molecule type" value="Genomic_DNA"/>
</dbReference>
<sequence>MTTRATGQQPRRGQLYLLFGMGSDRYALDVRDVLEVMPLRRLKRLPEAPAWVAGVFDWRGAPVPVLDLGVLAFGEPARPRTSTRLVMVRYAGHNLGLVLEQATETLRCQPEEFQDYGLDGGEARYLGPVFRSAQGLVQRVEVAELLGEEARALLFPADAEATS</sequence>
<dbReference type="PANTHER" id="PTHR22617:SF43">
    <property type="entry name" value="PROTEIN PILI"/>
    <property type="match status" value="1"/>
</dbReference>
<dbReference type="InterPro" id="IPR002545">
    <property type="entry name" value="CheW-lke_dom"/>
</dbReference>
<dbReference type="AlphaFoldDB" id="A0A6J4EA10"/>
<dbReference type="GO" id="GO:0005829">
    <property type="term" value="C:cytosol"/>
    <property type="evidence" value="ECO:0007669"/>
    <property type="project" value="TreeGrafter"/>
</dbReference>
<evidence type="ECO:0000313" key="3">
    <source>
        <dbReference type="EMBL" id="GJN50698.1"/>
    </source>
</evidence>
<dbReference type="EMBL" id="AP023189">
    <property type="protein sequence ID" value="BCG26567.1"/>
    <property type="molecule type" value="Genomic_DNA"/>
</dbReference>
<protein>
    <submittedName>
        <fullName evidence="2">Chemotaxis protein CheW</fullName>
    </submittedName>
</protein>
<evidence type="ECO:0000313" key="5">
    <source>
        <dbReference type="Proteomes" id="UP001054892"/>
    </source>
</evidence>
<dbReference type="KEGG" id="ptw:TUM18999_47580"/>
<gene>
    <name evidence="2" type="ORF">TUM18999_47580</name>
    <name evidence="3" type="ORF">TUM20286_04500</name>
</gene>
<dbReference type="SUPFAM" id="SSF50341">
    <property type="entry name" value="CheW-like"/>
    <property type="match status" value="1"/>
</dbReference>
<dbReference type="PROSITE" id="PS50851">
    <property type="entry name" value="CHEW"/>
    <property type="match status" value="1"/>
</dbReference>
<keyword evidence="5" id="KW-1185">Reference proteome</keyword>
<dbReference type="Proteomes" id="UP001054892">
    <property type="component" value="Unassembled WGS sequence"/>
</dbReference>
<dbReference type="GO" id="GO:0006935">
    <property type="term" value="P:chemotaxis"/>
    <property type="evidence" value="ECO:0007669"/>
    <property type="project" value="InterPro"/>
</dbReference>